<organism evidence="1 2">
    <name type="scientific">Agrococcus baldri</name>
    <dbReference type="NCBI Taxonomy" id="153730"/>
    <lineage>
        <taxon>Bacteria</taxon>
        <taxon>Bacillati</taxon>
        <taxon>Actinomycetota</taxon>
        <taxon>Actinomycetes</taxon>
        <taxon>Micrococcales</taxon>
        <taxon>Microbacteriaceae</taxon>
        <taxon>Agrococcus</taxon>
    </lineage>
</organism>
<protein>
    <submittedName>
        <fullName evidence="1">Uncharacterized protein</fullName>
    </submittedName>
</protein>
<proteinExistence type="predicted"/>
<dbReference type="AlphaFoldDB" id="A0AA87USE3"/>
<accession>A0AA87USE3</accession>
<gene>
    <name evidence="1" type="ORF">ABA31_22020</name>
</gene>
<reference evidence="1 2" key="1">
    <citation type="submission" date="2019-07" db="EMBL/GenBank/DDBJ databases">
        <title>Whole genome shotgun sequence of Agrococcus baldri NBRC 103055.</title>
        <authorList>
            <person name="Hosoyama A."/>
            <person name="Uohara A."/>
            <person name="Ohji S."/>
            <person name="Ichikawa N."/>
        </authorList>
    </citation>
    <scope>NUCLEOTIDE SEQUENCE [LARGE SCALE GENOMIC DNA]</scope>
    <source>
        <strain evidence="1 2">NBRC 103055</strain>
    </source>
</reference>
<evidence type="ECO:0000313" key="1">
    <source>
        <dbReference type="EMBL" id="GEK80851.1"/>
    </source>
</evidence>
<dbReference type="Proteomes" id="UP000321749">
    <property type="component" value="Unassembled WGS sequence"/>
</dbReference>
<evidence type="ECO:0000313" key="2">
    <source>
        <dbReference type="Proteomes" id="UP000321749"/>
    </source>
</evidence>
<comment type="caution">
    <text evidence="1">The sequence shown here is derived from an EMBL/GenBank/DDBJ whole genome shotgun (WGS) entry which is preliminary data.</text>
</comment>
<dbReference type="EMBL" id="BJUU01000015">
    <property type="protein sequence ID" value="GEK80851.1"/>
    <property type="molecule type" value="Genomic_DNA"/>
</dbReference>
<sequence>MRFPLRLDDAAPHPQRSRRVAIEGGSLAQARSLRGARRIALWTVLGIPGDNAGTTRRPDVANLCTDLWN</sequence>
<name>A0AA87USE3_9MICO</name>
<keyword evidence="2" id="KW-1185">Reference proteome</keyword>